<dbReference type="InterPro" id="IPR006130">
    <property type="entry name" value="Asp/Orn_carbamoylTrfase"/>
</dbReference>
<dbReference type="Pfam" id="PF00185">
    <property type="entry name" value="OTCace"/>
    <property type="match status" value="1"/>
</dbReference>
<keyword evidence="1 2" id="KW-0808">Transferase</keyword>
<accession>A0A7V5MIP2</accession>
<comment type="caution">
    <text evidence="4">The sequence shown here is derived from an EMBL/GenBank/DDBJ whole genome shotgun (WGS) entry which is preliminary data.</text>
</comment>
<dbReference type="PRINTS" id="PR00100">
    <property type="entry name" value="AOTCASE"/>
</dbReference>
<dbReference type="GO" id="GO:0044205">
    <property type="term" value="P:'de novo' UMP biosynthetic process"/>
    <property type="evidence" value="ECO:0007669"/>
    <property type="project" value="UniProtKB-UniPathway"/>
</dbReference>
<dbReference type="PRINTS" id="PR00101">
    <property type="entry name" value="ATCASE"/>
</dbReference>
<organism evidence="4">
    <name type="scientific">candidate division WWE3 bacterium</name>
    <dbReference type="NCBI Taxonomy" id="2053526"/>
    <lineage>
        <taxon>Bacteria</taxon>
        <taxon>Katanobacteria</taxon>
    </lineage>
</organism>
<evidence type="ECO:0000259" key="3">
    <source>
        <dbReference type="Pfam" id="PF00185"/>
    </source>
</evidence>
<feature type="domain" description="Aspartate/ornithine carbamoyltransferase Asp/Orn-binding" evidence="3">
    <location>
        <begin position="9"/>
        <end position="75"/>
    </location>
</feature>
<dbReference type="GO" id="GO:0006520">
    <property type="term" value="P:amino acid metabolic process"/>
    <property type="evidence" value="ECO:0007669"/>
    <property type="project" value="InterPro"/>
</dbReference>
<dbReference type="Gene3D" id="3.40.50.1370">
    <property type="entry name" value="Aspartate/ornithine carbamoyltransferase"/>
    <property type="match status" value="1"/>
</dbReference>
<gene>
    <name evidence="4" type="ORF">ENJ78_01160</name>
</gene>
<dbReference type="SUPFAM" id="SSF53671">
    <property type="entry name" value="Aspartate/ornithine carbamoyltransferase"/>
    <property type="match status" value="1"/>
</dbReference>
<evidence type="ECO:0000256" key="1">
    <source>
        <dbReference type="ARBA" id="ARBA00022679"/>
    </source>
</evidence>
<comment type="similarity">
    <text evidence="2">Belongs to the aspartate/ornithine carbamoyltransferase superfamily.</text>
</comment>
<dbReference type="UniPathway" id="UPA00070">
    <property type="reaction ID" value="UER00116"/>
</dbReference>
<feature type="non-terminal residue" evidence="4">
    <location>
        <position position="1"/>
    </location>
</feature>
<dbReference type="Proteomes" id="UP000886106">
    <property type="component" value="Unassembled WGS sequence"/>
</dbReference>
<evidence type="ECO:0000256" key="2">
    <source>
        <dbReference type="RuleBase" id="RU003634"/>
    </source>
</evidence>
<sequence>KEWFEAQGKLDDYERLKLKYIMTRHMAKQMKKNAMILHPLPRVGEILQEVDNDTRAYYFKQMRSGLYIRMALLESILLKKP</sequence>
<dbReference type="InterPro" id="IPR036901">
    <property type="entry name" value="Asp/Orn_carbamoylTrfase_sf"/>
</dbReference>
<protein>
    <recommendedName>
        <fullName evidence="3">Aspartate/ornithine carbamoyltransferase Asp/Orn-binding domain-containing protein</fullName>
    </recommendedName>
</protein>
<reference evidence="4" key="1">
    <citation type="journal article" date="2020" name="mSystems">
        <title>Genome- and Community-Level Interaction Insights into Carbon Utilization and Element Cycling Functions of Hydrothermarchaeota in Hydrothermal Sediment.</title>
        <authorList>
            <person name="Zhou Z."/>
            <person name="Liu Y."/>
            <person name="Xu W."/>
            <person name="Pan J."/>
            <person name="Luo Z.H."/>
            <person name="Li M."/>
        </authorList>
    </citation>
    <scope>NUCLEOTIDE SEQUENCE [LARGE SCALE GENOMIC DNA]</scope>
    <source>
        <strain evidence="4">HyVt-517</strain>
    </source>
</reference>
<dbReference type="GO" id="GO:0016597">
    <property type="term" value="F:amino acid binding"/>
    <property type="evidence" value="ECO:0007669"/>
    <property type="project" value="InterPro"/>
</dbReference>
<dbReference type="InterPro" id="IPR006131">
    <property type="entry name" value="Asp_carbamoyltransf_Asp/Orn-bd"/>
</dbReference>
<dbReference type="AlphaFoldDB" id="A0A7V5MIP2"/>
<proteinExistence type="inferred from homology"/>
<dbReference type="EMBL" id="DRNS01000085">
    <property type="protein sequence ID" value="HHH14298.1"/>
    <property type="molecule type" value="Genomic_DNA"/>
</dbReference>
<dbReference type="GO" id="GO:0016743">
    <property type="term" value="F:carboxyl- or carbamoyltransferase activity"/>
    <property type="evidence" value="ECO:0007669"/>
    <property type="project" value="InterPro"/>
</dbReference>
<evidence type="ECO:0000313" key="4">
    <source>
        <dbReference type="EMBL" id="HHH14298.1"/>
    </source>
</evidence>
<name>A0A7V5MIP2_UNCKA</name>